<dbReference type="GO" id="GO:0030955">
    <property type="term" value="F:potassium ion binding"/>
    <property type="evidence" value="ECO:0007669"/>
    <property type="project" value="UniProtKB-UniRule"/>
</dbReference>
<feature type="domain" description="Pyruvate kinase C-terminal" evidence="18">
    <location>
        <begin position="353"/>
        <end position="454"/>
    </location>
</feature>
<dbReference type="InterPro" id="IPR036918">
    <property type="entry name" value="Pyrv_Knase_C_sf"/>
</dbReference>
<dbReference type="InterPro" id="IPR015793">
    <property type="entry name" value="Pyrv_Knase_brl"/>
</dbReference>
<evidence type="ECO:0000256" key="5">
    <source>
        <dbReference type="ARBA" id="ARBA00012142"/>
    </source>
</evidence>
<keyword evidence="9" id="KW-0547">Nucleotide-binding</keyword>
<keyword evidence="10 16" id="KW-0418">Kinase</keyword>
<dbReference type="FunFam" id="3.20.20.60:FF:000025">
    <property type="entry name" value="Pyruvate kinase"/>
    <property type="match status" value="1"/>
</dbReference>
<dbReference type="Gene3D" id="3.20.20.60">
    <property type="entry name" value="Phosphoenolpyruvate-binding domains"/>
    <property type="match status" value="1"/>
</dbReference>
<dbReference type="NCBIfam" id="NF004978">
    <property type="entry name" value="PRK06354.1"/>
    <property type="match status" value="1"/>
</dbReference>
<comment type="cofactor">
    <cofactor evidence="1">
        <name>Mg(2+)</name>
        <dbReference type="ChEBI" id="CHEBI:18420"/>
    </cofactor>
</comment>
<dbReference type="Pfam" id="PF00224">
    <property type="entry name" value="PK"/>
    <property type="match status" value="1"/>
</dbReference>
<dbReference type="EC" id="2.7.1.40" evidence="5 15"/>
<reference evidence="19 20" key="1">
    <citation type="submission" date="2019-02" db="EMBL/GenBank/DDBJ databases">
        <authorList>
            <person name="Fomenkov A."/>
            <person name="Dubinina G."/>
            <person name="Grabovich M."/>
            <person name="Vincze T."/>
            <person name="Roberts R.J."/>
        </authorList>
    </citation>
    <scope>NUCLEOTIDE SEQUENCE [LARGE SCALE GENOMIC DNA]</scope>
    <source>
        <strain evidence="19 20">P</strain>
    </source>
</reference>
<comment type="similarity">
    <text evidence="4 16">Belongs to the pyruvate kinase family.</text>
</comment>
<dbReference type="InterPro" id="IPR040442">
    <property type="entry name" value="Pyrv_kinase-like_dom_sf"/>
</dbReference>
<dbReference type="Pfam" id="PF02887">
    <property type="entry name" value="PK_C"/>
    <property type="match status" value="1"/>
</dbReference>
<dbReference type="InterPro" id="IPR015795">
    <property type="entry name" value="Pyrv_Knase_C"/>
</dbReference>
<reference evidence="19 20" key="2">
    <citation type="submission" date="2019-09" db="EMBL/GenBank/DDBJ databases">
        <title>Complete Genome Sequence and Methylome Analysis of free living Spirochaetas.</title>
        <authorList>
            <person name="Leshcheva N."/>
            <person name="Mikheeva N."/>
        </authorList>
    </citation>
    <scope>NUCLEOTIDE SEQUENCE [LARGE SCALE GENOMIC DNA]</scope>
    <source>
        <strain evidence="19 20">P</strain>
    </source>
</reference>
<evidence type="ECO:0000256" key="4">
    <source>
        <dbReference type="ARBA" id="ARBA00008663"/>
    </source>
</evidence>
<evidence type="ECO:0000313" key="19">
    <source>
        <dbReference type="EMBL" id="QEN05794.1"/>
    </source>
</evidence>
<keyword evidence="13 16" id="KW-0324">Glycolysis</keyword>
<dbReference type="GO" id="GO:0000287">
    <property type="term" value="F:magnesium ion binding"/>
    <property type="evidence" value="ECO:0007669"/>
    <property type="project" value="UniProtKB-UniRule"/>
</dbReference>
<dbReference type="SUPFAM" id="SSF51621">
    <property type="entry name" value="Phosphoenolpyruvate/pyruvate domain"/>
    <property type="match status" value="1"/>
</dbReference>
<evidence type="ECO:0000256" key="14">
    <source>
        <dbReference type="ARBA" id="ARBA00023317"/>
    </source>
</evidence>
<dbReference type="PRINTS" id="PR01050">
    <property type="entry name" value="PYRUVTKNASE"/>
</dbReference>
<dbReference type="InterPro" id="IPR011037">
    <property type="entry name" value="Pyrv_Knase-like_insert_dom_sf"/>
</dbReference>
<dbReference type="SUPFAM" id="SSF50800">
    <property type="entry name" value="PK beta-barrel domain-like"/>
    <property type="match status" value="1"/>
</dbReference>
<dbReference type="InterPro" id="IPR018209">
    <property type="entry name" value="Pyrv_Knase_AS"/>
</dbReference>
<dbReference type="AlphaFoldDB" id="A0A5C1QGP5"/>
<evidence type="ECO:0000256" key="7">
    <source>
        <dbReference type="ARBA" id="ARBA00022679"/>
    </source>
</evidence>
<evidence type="ECO:0000313" key="20">
    <source>
        <dbReference type="Proteomes" id="UP000323824"/>
    </source>
</evidence>
<keyword evidence="8" id="KW-0479">Metal-binding</keyword>
<organism evidence="19 20">
    <name type="scientific">Thiospirochaeta perfilievii</name>
    <dbReference type="NCBI Taxonomy" id="252967"/>
    <lineage>
        <taxon>Bacteria</taxon>
        <taxon>Pseudomonadati</taxon>
        <taxon>Spirochaetota</taxon>
        <taxon>Spirochaetia</taxon>
        <taxon>Spirochaetales</taxon>
        <taxon>Spirochaetaceae</taxon>
        <taxon>Thiospirochaeta</taxon>
    </lineage>
</organism>
<dbReference type="SUPFAM" id="SSF52935">
    <property type="entry name" value="PK C-terminal domain-like"/>
    <property type="match status" value="1"/>
</dbReference>
<dbReference type="NCBIfam" id="TIGR01064">
    <property type="entry name" value="pyruv_kin"/>
    <property type="match status" value="1"/>
</dbReference>
<keyword evidence="12 16" id="KW-0460">Magnesium</keyword>
<dbReference type="NCBIfam" id="NF004491">
    <property type="entry name" value="PRK05826.1"/>
    <property type="match status" value="1"/>
</dbReference>
<keyword evidence="11" id="KW-0067">ATP-binding</keyword>
<dbReference type="EMBL" id="CP035807">
    <property type="protein sequence ID" value="QEN05794.1"/>
    <property type="molecule type" value="Genomic_DNA"/>
</dbReference>
<evidence type="ECO:0000259" key="18">
    <source>
        <dbReference type="Pfam" id="PF02887"/>
    </source>
</evidence>
<dbReference type="KEGG" id="sper:EW093_14150"/>
<evidence type="ECO:0000256" key="11">
    <source>
        <dbReference type="ARBA" id="ARBA00022840"/>
    </source>
</evidence>
<evidence type="ECO:0000256" key="16">
    <source>
        <dbReference type="RuleBase" id="RU000504"/>
    </source>
</evidence>
<dbReference type="PANTHER" id="PTHR11817">
    <property type="entry name" value="PYRUVATE KINASE"/>
    <property type="match status" value="1"/>
</dbReference>
<protein>
    <recommendedName>
        <fullName evidence="6 15">Pyruvate kinase</fullName>
        <ecNumber evidence="5 15">2.7.1.40</ecNumber>
    </recommendedName>
</protein>
<comment type="cofactor">
    <cofactor evidence="2">
        <name>K(+)</name>
        <dbReference type="ChEBI" id="CHEBI:29103"/>
    </cofactor>
</comment>
<dbReference type="UniPathway" id="UPA00109">
    <property type="reaction ID" value="UER00188"/>
</dbReference>
<keyword evidence="7 16" id="KW-0808">Transferase</keyword>
<name>A0A5C1QGP5_9SPIO</name>
<dbReference type="InterPro" id="IPR001697">
    <property type="entry name" value="Pyr_Knase"/>
</dbReference>
<dbReference type="GO" id="GO:0016301">
    <property type="term" value="F:kinase activity"/>
    <property type="evidence" value="ECO:0007669"/>
    <property type="project" value="UniProtKB-KW"/>
</dbReference>
<evidence type="ECO:0000256" key="12">
    <source>
        <dbReference type="ARBA" id="ARBA00022842"/>
    </source>
</evidence>
<evidence type="ECO:0000256" key="8">
    <source>
        <dbReference type="ARBA" id="ARBA00022723"/>
    </source>
</evidence>
<dbReference type="RefSeq" id="WP_149569027.1">
    <property type="nucleotide sequence ID" value="NZ_CP035807.1"/>
</dbReference>
<evidence type="ECO:0000256" key="10">
    <source>
        <dbReference type="ARBA" id="ARBA00022777"/>
    </source>
</evidence>
<evidence type="ECO:0000256" key="2">
    <source>
        <dbReference type="ARBA" id="ARBA00001958"/>
    </source>
</evidence>
<comment type="catalytic activity">
    <reaction evidence="16">
        <text>pyruvate + ATP = phosphoenolpyruvate + ADP + H(+)</text>
        <dbReference type="Rhea" id="RHEA:18157"/>
        <dbReference type="ChEBI" id="CHEBI:15361"/>
        <dbReference type="ChEBI" id="CHEBI:15378"/>
        <dbReference type="ChEBI" id="CHEBI:30616"/>
        <dbReference type="ChEBI" id="CHEBI:58702"/>
        <dbReference type="ChEBI" id="CHEBI:456216"/>
        <dbReference type="EC" id="2.7.1.40"/>
    </reaction>
</comment>
<dbReference type="OrthoDB" id="9812123at2"/>
<sequence>MDKRKQTKIVATISDLNCGVDFLTTLYNNGMNVVRLNTAHQSHEGSLLVIENVRKVSSSIPLLVDTKGPEVRTFNVPKEGLTVEEGEIIAIGDNLGDQKGFFTNYDGFVKDISVGADILIDDGETAMVVVDKKDDKLFVKISNSGVIKNKKSINTPGVHLDLPSISEKDAEYIKFAAKHNVEFIAHSFVRNGQDVKDVQALLDAAGSDAKIIAKIENREGVDNLEEILDECYGVMIARGDLGIEIPAQEVPAIQKHMIDTCIRRAQPVITATQMLHTMIDNPRPTRAEVSDVANAIFDGTDAIMLSGETAYGKYPLEAVQTMNKIALEVEAHTPEFRDNPVVSSEKQVRSFLAKKAVEAAIELPIKSIVVDAKTGSSARMVSSYRGKLPIYVKCMHENVMKTLALSYGVYASTIEEFKHRDQLVSKTISTLIDEKLIEKDDQIVILAGTPGDNDKAPEFIQIATASDCL</sequence>
<comment type="pathway">
    <text evidence="3 16">Carbohydrate degradation; glycolysis; pyruvate from D-glyceraldehyde 3-phosphate: step 5/5.</text>
</comment>
<keyword evidence="20" id="KW-1185">Reference proteome</keyword>
<gene>
    <name evidence="19" type="primary">pyk</name>
    <name evidence="19" type="ORF">EW093_14150</name>
</gene>
<accession>A0A5C1QGP5</accession>
<evidence type="ECO:0000259" key="17">
    <source>
        <dbReference type="Pfam" id="PF00224"/>
    </source>
</evidence>
<dbReference type="Gene3D" id="2.40.33.10">
    <property type="entry name" value="PK beta-barrel domain-like"/>
    <property type="match status" value="1"/>
</dbReference>
<dbReference type="GO" id="GO:0004743">
    <property type="term" value="F:pyruvate kinase activity"/>
    <property type="evidence" value="ECO:0007669"/>
    <property type="project" value="UniProtKB-UniRule"/>
</dbReference>
<dbReference type="InterPro" id="IPR015813">
    <property type="entry name" value="Pyrv/PenolPyrv_kinase-like_dom"/>
</dbReference>
<proteinExistence type="inferred from homology"/>
<feature type="domain" description="Pyruvate kinase barrel" evidence="17">
    <location>
        <begin position="5"/>
        <end position="319"/>
    </location>
</feature>
<dbReference type="PROSITE" id="PS00110">
    <property type="entry name" value="PYRUVATE_KINASE"/>
    <property type="match status" value="1"/>
</dbReference>
<evidence type="ECO:0000256" key="13">
    <source>
        <dbReference type="ARBA" id="ARBA00023152"/>
    </source>
</evidence>
<keyword evidence="14 19" id="KW-0670">Pyruvate</keyword>
<dbReference type="GO" id="GO:0005524">
    <property type="term" value="F:ATP binding"/>
    <property type="evidence" value="ECO:0007669"/>
    <property type="project" value="UniProtKB-KW"/>
</dbReference>
<evidence type="ECO:0000256" key="9">
    <source>
        <dbReference type="ARBA" id="ARBA00022741"/>
    </source>
</evidence>
<evidence type="ECO:0000256" key="1">
    <source>
        <dbReference type="ARBA" id="ARBA00001946"/>
    </source>
</evidence>
<evidence type="ECO:0000256" key="3">
    <source>
        <dbReference type="ARBA" id="ARBA00004997"/>
    </source>
</evidence>
<dbReference type="InterPro" id="IPR015806">
    <property type="entry name" value="Pyrv_Knase_insert_dom_sf"/>
</dbReference>
<evidence type="ECO:0000256" key="15">
    <source>
        <dbReference type="NCBIfam" id="TIGR01064"/>
    </source>
</evidence>
<dbReference type="Gene3D" id="3.40.1380.20">
    <property type="entry name" value="Pyruvate kinase, C-terminal domain"/>
    <property type="match status" value="1"/>
</dbReference>
<evidence type="ECO:0000256" key="6">
    <source>
        <dbReference type="ARBA" id="ARBA00018587"/>
    </source>
</evidence>
<dbReference type="Proteomes" id="UP000323824">
    <property type="component" value="Chromosome"/>
</dbReference>